<evidence type="ECO:0000313" key="1">
    <source>
        <dbReference type="EMBL" id="KAL0952018.1"/>
    </source>
</evidence>
<name>A0ABR3J953_9AGAR</name>
<protein>
    <submittedName>
        <fullName evidence="1">Uncharacterized protein</fullName>
    </submittedName>
</protein>
<dbReference type="Proteomes" id="UP001556367">
    <property type="component" value="Unassembled WGS sequence"/>
</dbReference>
<organism evidence="1 2">
    <name type="scientific">Hohenbuehelia grisea</name>
    <dbReference type="NCBI Taxonomy" id="104357"/>
    <lineage>
        <taxon>Eukaryota</taxon>
        <taxon>Fungi</taxon>
        <taxon>Dikarya</taxon>
        <taxon>Basidiomycota</taxon>
        <taxon>Agaricomycotina</taxon>
        <taxon>Agaricomycetes</taxon>
        <taxon>Agaricomycetidae</taxon>
        <taxon>Agaricales</taxon>
        <taxon>Pleurotineae</taxon>
        <taxon>Pleurotaceae</taxon>
        <taxon>Hohenbuehelia</taxon>
    </lineage>
</organism>
<keyword evidence="2" id="KW-1185">Reference proteome</keyword>
<reference evidence="2" key="1">
    <citation type="submission" date="2024-06" db="EMBL/GenBank/DDBJ databases">
        <title>Multi-omics analyses provide insights into the biosynthesis of the anticancer antibiotic pleurotin in Hohenbuehelia grisea.</title>
        <authorList>
            <person name="Weaver J.A."/>
            <person name="Alberti F."/>
        </authorList>
    </citation>
    <scope>NUCLEOTIDE SEQUENCE [LARGE SCALE GENOMIC DNA]</scope>
    <source>
        <strain evidence="2">T-177</strain>
    </source>
</reference>
<dbReference type="EMBL" id="JASNQZ010000011">
    <property type="protein sequence ID" value="KAL0952018.1"/>
    <property type="molecule type" value="Genomic_DNA"/>
</dbReference>
<proteinExistence type="predicted"/>
<comment type="caution">
    <text evidence="1">The sequence shown here is derived from an EMBL/GenBank/DDBJ whole genome shotgun (WGS) entry which is preliminary data.</text>
</comment>
<sequence>MHISLKSLRFINFRTPSLRALEHHGLDSGQATSRAATLLCSIQNILIGTISYHFSGSHLHSQEVVTPRPLGMQTNINAAVVPLISHPRASSHPLRALLTVYRDTGPKRN</sequence>
<accession>A0ABR3J953</accession>
<evidence type="ECO:0000313" key="2">
    <source>
        <dbReference type="Proteomes" id="UP001556367"/>
    </source>
</evidence>
<gene>
    <name evidence="1" type="ORF">HGRIS_008667</name>
</gene>